<feature type="transmembrane region" description="Helical" evidence="9">
    <location>
        <begin position="87"/>
        <end position="104"/>
    </location>
</feature>
<dbReference type="Proteomes" id="UP001152320">
    <property type="component" value="Chromosome 2"/>
</dbReference>
<feature type="transmembrane region" description="Helical" evidence="9">
    <location>
        <begin position="28"/>
        <end position="48"/>
    </location>
</feature>
<organism evidence="10 11">
    <name type="scientific">Holothuria leucospilota</name>
    <name type="common">Black long sea cucumber</name>
    <name type="synonym">Mertensiothuria leucospilota</name>
    <dbReference type="NCBI Taxonomy" id="206669"/>
    <lineage>
        <taxon>Eukaryota</taxon>
        <taxon>Metazoa</taxon>
        <taxon>Echinodermata</taxon>
        <taxon>Eleutherozoa</taxon>
        <taxon>Echinozoa</taxon>
        <taxon>Holothuroidea</taxon>
        <taxon>Aspidochirotacea</taxon>
        <taxon>Aspidochirotida</taxon>
        <taxon>Holothuriidae</taxon>
        <taxon>Holothuria</taxon>
    </lineage>
</organism>
<feature type="transmembrane region" description="Helical" evidence="9">
    <location>
        <begin position="157"/>
        <end position="186"/>
    </location>
</feature>
<dbReference type="OrthoDB" id="5967342at2759"/>
<evidence type="ECO:0000313" key="11">
    <source>
        <dbReference type="Proteomes" id="UP001152320"/>
    </source>
</evidence>
<dbReference type="GO" id="GO:0031965">
    <property type="term" value="C:nuclear membrane"/>
    <property type="evidence" value="ECO:0007669"/>
    <property type="project" value="UniProtKB-SubCell"/>
</dbReference>
<keyword evidence="5 9" id="KW-1133">Transmembrane helix</keyword>
<keyword evidence="8" id="KW-0539">Nucleus</keyword>
<dbReference type="EMBL" id="JAIZAY010000002">
    <property type="protein sequence ID" value="KAJ8047022.1"/>
    <property type="molecule type" value="Genomic_DNA"/>
</dbReference>
<evidence type="ECO:0000256" key="7">
    <source>
        <dbReference type="ARBA" id="ARBA00023180"/>
    </source>
</evidence>
<sequence length="695" mass="78144">MTSVRYLISHALAVPLKAMDRLHLKCNIHLLGAVDKMVLMVAVCAGLYRCWDHTGDASFMAVAAFGLLIFGFCGMLYYYFSVQNLSGSLMHLWVGCLFGLITFTNSKMSPDLDVPMTASDVILVASLVLKVLWVCVERLFGLVEYKLLLSEELFQSLGFAVACVICTAKILSLWLFVAGFVCLLLSLRLRAVLAFPCLGLFTSLSVAFFFKEVNVSFNYYAIACVTGRLIAEPLADNIWSRGLTVLERWHFLMTVRHTTGKLILLAVMGLEVGFLVLSGCAAFNHDEWYFAIPAYGLFGFLWISLHIVFFITCWTFISKFYKCTEIYQNTSNGTHETFGVIMAARGLRFFTLVARHLVLSTVISSLFLGAVTWQDHNTEFLGAWLAVLPIEVLIHGLFCELGNTLGGTCTGLALVGPSSFCRSDGTTVPVPASSLEEASTCSLRLLHIIQHFFTYHMINVFSSDFSSSGLEITFVETKLKSFFVTRTEDGPRYDTYILYYSGHVYPNGNWALAGDTSLAFEKLLDWWTETNKDFGSRLIIIQDVTNNGSWLKQVRKVSEHFVALQCASVSKSTDPETGVKSGVGDFTREWVGFNCTIESSSSWKEQGRKVKAMYAVSKRWSDFQFQMPTEWDMEQHWQHNFPQSTHPIIRLLQIPTSLDLCSVLSVFSSCIRRWKMKWMPPMILDTGHGFKLVRS</sequence>
<proteinExistence type="inferred from homology"/>
<comment type="caution">
    <text evidence="10">The sequence shown here is derived from an EMBL/GenBank/DDBJ whole genome shotgun (WGS) entry which is preliminary data.</text>
</comment>
<evidence type="ECO:0000256" key="2">
    <source>
        <dbReference type="ARBA" id="ARBA00007329"/>
    </source>
</evidence>
<feature type="transmembrane region" description="Helical" evidence="9">
    <location>
        <begin position="262"/>
        <end position="284"/>
    </location>
</feature>
<reference evidence="10" key="1">
    <citation type="submission" date="2021-10" db="EMBL/GenBank/DDBJ databases">
        <title>Tropical sea cucumber genome reveals ecological adaptation and Cuvierian tubules defense mechanism.</title>
        <authorList>
            <person name="Chen T."/>
        </authorList>
    </citation>
    <scope>NUCLEOTIDE SEQUENCE</scope>
    <source>
        <strain evidence="10">Nanhai2018</strain>
        <tissue evidence="10">Muscle</tissue>
    </source>
</reference>
<feature type="transmembrane region" description="Helical" evidence="9">
    <location>
        <begin position="192"/>
        <end position="210"/>
    </location>
</feature>
<gene>
    <name evidence="10" type="ORF">HOLleu_05896</name>
</gene>
<evidence type="ECO:0000256" key="1">
    <source>
        <dbReference type="ARBA" id="ARBA00004232"/>
    </source>
</evidence>
<dbReference type="PANTHER" id="PTHR14437:SF2">
    <property type="entry name" value="TRANSMEMBRANE PROTEIN 168"/>
    <property type="match status" value="1"/>
</dbReference>
<keyword evidence="7" id="KW-0325">Glycoprotein</keyword>
<evidence type="ECO:0000256" key="3">
    <source>
        <dbReference type="ARBA" id="ARBA00014572"/>
    </source>
</evidence>
<evidence type="ECO:0000256" key="5">
    <source>
        <dbReference type="ARBA" id="ARBA00022989"/>
    </source>
</evidence>
<dbReference type="InterPro" id="IPR029713">
    <property type="entry name" value="TMEM168"/>
</dbReference>
<evidence type="ECO:0000313" key="10">
    <source>
        <dbReference type="EMBL" id="KAJ8047022.1"/>
    </source>
</evidence>
<name>A0A9Q1HET9_HOLLE</name>
<feature type="transmembrane region" description="Helical" evidence="9">
    <location>
        <begin position="290"/>
        <end position="317"/>
    </location>
</feature>
<keyword evidence="4 9" id="KW-0812">Transmembrane</keyword>
<feature type="transmembrane region" description="Helical" evidence="9">
    <location>
        <begin position="352"/>
        <end position="374"/>
    </location>
</feature>
<dbReference type="AlphaFoldDB" id="A0A9Q1HET9"/>
<evidence type="ECO:0000256" key="8">
    <source>
        <dbReference type="ARBA" id="ARBA00023242"/>
    </source>
</evidence>
<comment type="similarity">
    <text evidence="2">Belongs to the TMEM168 family.</text>
</comment>
<dbReference type="PANTHER" id="PTHR14437">
    <property type="entry name" value="TRANSMEMBRANE PROTEIN 168"/>
    <property type="match status" value="1"/>
</dbReference>
<keyword evidence="11" id="KW-1185">Reference proteome</keyword>
<evidence type="ECO:0000256" key="9">
    <source>
        <dbReference type="SAM" id="Phobius"/>
    </source>
</evidence>
<evidence type="ECO:0000256" key="4">
    <source>
        <dbReference type="ARBA" id="ARBA00022692"/>
    </source>
</evidence>
<keyword evidence="6 9" id="KW-0472">Membrane</keyword>
<accession>A0A9Q1HET9</accession>
<comment type="subcellular location">
    <subcellularLocation>
        <location evidence="1">Nucleus membrane</location>
        <topology evidence="1">Multi-pass membrane protein</topology>
    </subcellularLocation>
</comment>
<feature type="transmembrane region" description="Helical" evidence="9">
    <location>
        <begin position="60"/>
        <end position="80"/>
    </location>
</feature>
<evidence type="ECO:0000256" key="6">
    <source>
        <dbReference type="ARBA" id="ARBA00023136"/>
    </source>
</evidence>
<protein>
    <recommendedName>
        <fullName evidence="3">Transmembrane protein 168</fullName>
    </recommendedName>
</protein>
<feature type="transmembrane region" description="Helical" evidence="9">
    <location>
        <begin position="116"/>
        <end position="136"/>
    </location>
</feature>